<keyword evidence="8" id="KW-0539">Nucleus</keyword>
<keyword evidence="7" id="KW-0238">DNA-binding</keyword>
<dbReference type="GO" id="GO:0000783">
    <property type="term" value="C:nuclear telomere cap complex"/>
    <property type="evidence" value="ECO:0007669"/>
    <property type="project" value="TreeGrafter"/>
</dbReference>
<evidence type="ECO:0000256" key="6">
    <source>
        <dbReference type="ARBA" id="ARBA00022895"/>
    </source>
</evidence>
<dbReference type="GO" id="GO:0010521">
    <property type="term" value="F:telomerase inhibitor activity"/>
    <property type="evidence" value="ECO:0007669"/>
    <property type="project" value="TreeGrafter"/>
</dbReference>
<dbReference type="SUPFAM" id="SSF50249">
    <property type="entry name" value="Nucleic acid-binding proteins"/>
    <property type="match status" value="2"/>
</dbReference>
<evidence type="ECO:0000256" key="3">
    <source>
        <dbReference type="ARBA" id="ARBA00008442"/>
    </source>
</evidence>
<dbReference type="OrthoDB" id="2186770at2759"/>
<feature type="compositionally biased region" description="Basic residues" evidence="9">
    <location>
        <begin position="313"/>
        <end position="327"/>
    </location>
</feature>
<gene>
    <name evidence="11" type="ORF">OCBIM_22022639mg</name>
</gene>
<dbReference type="Gene3D" id="2.40.50.140">
    <property type="entry name" value="Nucleic acid-binding proteins"/>
    <property type="match status" value="2"/>
</dbReference>
<dbReference type="CDD" id="cd04497">
    <property type="entry name" value="hPOT1_OB1_like"/>
    <property type="match status" value="1"/>
</dbReference>
<evidence type="ECO:0000256" key="2">
    <source>
        <dbReference type="ARBA" id="ARBA00004574"/>
    </source>
</evidence>
<accession>A0A0L8H4F7</accession>
<feature type="non-terminal residue" evidence="11">
    <location>
        <position position="1"/>
    </location>
</feature>
<dbReference type="PANTHER" id="PTHR14513">
    <property type="entry name" value="PROTECTION OF TELOMERES 1"/>
    <property type="match status" value="1"/>
</dbReference>
<proteinExistence type="inferred from homology"/>
<dbReference type="InterPro" id="IPR011564">
    <property type="entry name" value="Telomer_end-bd_POT1/Cdc13"/>
</dbReference>
<evidence type="ECO:0000256" key="5">
    <source>
        <dbReference type="ARBA" id="ARBA00022454"/>
    </source>
</evidence>
<reference evidence="11" key="1">
    <citation type="submission" date="2015-07" db="EMBL/GenBank/DDBJ databases">
        <title>MeaNS - Measles Nucleotide Surveillance Program.</title>
        <authorList>
            <person name="Tran T."/>
            <person name="Druce J."/>
        </authorList>
    </citation>
    <scope>NUCLEOTIDE SEQUENCE</scope>
    <source>
        <strain evidence="11">UCB-OBI-ISO-001</strain>
        <tissue evidence="11">Gonad</tissue>
    </source>
</reference>
<protein>
    <recommendedName>
        <fullName evidence="4">Protection of telomeres protein 1</fullName>
    </recommendedName>
</protein>
<dbReference type="SMART" id="SM00976">
    <property type="entry name" value="Telo_bind"/>
    <property type="match status" value="1"/>
</dbReference>
<evidence type="ECO:0000256" key="4">
    <source>
        <dbReference type="ARBA" id="ARBA00015253"/>
    </source>
</evidence>
<dbReference type="AlphaFoldDB" id="A0A0L8H4F7"/>
<sequence length="359" mass="41080">KPRTYSYSSLTSLKPNTMVNIYGIVKFFKLPFKTKGTDFMMIVTIVDESIIHTDQKLKCLLFSYEERCLPEMKIGSIIRFHRLRINLYNGELQGKSGKGFSWLVIDNQGDGSMITKASRVNYTFSDADRRKVARLFHIKQQKQELRCQNLVKLEQLQEGIYFDFLCQVVAVSVVELNVCYLLQVWDGTHSSCPLFTVEPEERNLTVKTDMELKKIAKDRLVDVCVYDDHFEKAATIKPGMFIKFFNLHCSKRKAPEFVNASTYEKLELVLHQGTSYGRGIKILSETDPEIDDLKKKLEELTKNVERTGTSVKRGPKGSHSKGVKKKKVETVSQNTLELTHFGPSCSQPSRDAKQGEILQ</sequence>
<evidence type="ECO:0000259" key="10">
    <source>
        <dbReference type="SMART" id="SM00976"/>
    </source>
</evidence>
<dbReference type="InterPro" id="IPR028389">
    <property type="entry name" value="POT1"/>
</dbReference>
<evidence type="ECO:0000256" key="9">
    <source>
        <dbReference type="SAM" id="MobiDB-lite"/>
    </source>
</evidence>
<evidence type="ECO:0000313" key="11">
    <source>
        <dbReference type="EMBL" id="KOF84092.1"/>
    </source>
</evidence>
<comment type="subcellular location">
    <subcellularLocation>
        <location evidence="2">Chromosome</location>
        <location evidence="2">Telomere</location>
    </subcellularLocation>
    <subcellularLocation>
        <location evidence="1">Nucleus</location>
    </subcellularLocation>
</comment>
<evidence type="ECO:0000256" key="8">
    <source>
        <dbReference type="ARBA" id="ARBA00023242"/>
    </source>
</evidence>
<dbReference type="GO" id="GO:0016233">
    <property type="term" value="P:telomere capping"/>
    <property type="evidence" value="ECO:0007669"/>
    <property type="project" value="TreeGrafter"/>
</dbReference>
<dbReference type="Pfam" id="PF16686">
    <property type="entry name" value="POT1PC"/>
    <property type="match status" value="1"/>
</dbReference>
<feature type="region of interest" description="Disordered" evidence="9">
    <location>
        <begin position="304"/>
        <end position="359"/>
    </location>
</feature>
<organism evidence="11">
    <name type="scientific">Octopus bimaculoides</name>
    <name type="common">California two-spotted octopus</name>
    <dbReference type="NCBI Taxonomy" id="37653"/>
    <lineage>
        <taxon>Eukaryota</taxon>
        <taxon>Metazoa</taxon>
        <taxon>Spiralia</taxon>
        <taxon>Lophotrochozoa</taxon>
        <taxon>Mollusca</taxon>
        <taxon>Cephalopoda</taxon>
        <taxon>Coleoidea</taxon>
        <taxon>Octopodiformes</taxon>
        <taxon>Octopoda</taxon>
        <taxon>Incirrata</taxon>
        <taxon>Octopodidae</taxon>
        <taxon>Octopus</taxon>
    </lineage>
</organism>
<dbReference type="STRING" id="37653.A0A0L8H4F7"/>
<dbReference type="GO" id="GO:0032210">
    <property type="term" value="P:regulation of telomere maintenance via telomerase"/>
    <property type="evidence" value="ECO:0007669"/>
    <property type="project" value="TreeGrafter"/>
</dbReference>
<evidence type="ECO:0000256" key="1">
    <source>
        <dbReference type="ARBA" id="ARBA00004123"/>
    </source>
</evidence>
<comment type="similarity">
    <text evidence="3">Belongs to the telombin family.</text>
</comment>
<evidence type="ECO:0000256" key="7">
    <source>
        <dbReference type="ARBA" id="ARBA00023125"/>
    </source>
</evidence>
<dbReference type="EMBL" id="KQ419277">
    <property type="protein sequence ID" value="KOF84092.1"/>
    <property type="molecule type" value="Genomic_DNA"/>
</dbReference>
<name>A0A0L8H4F7_OCTBM</name>
<dbReference type="Pfam" id="PF02765">
    <property type="entry name" value="POT1"/>
    <property type="match status" value="1"/>
</dbReference>
<dbReference type="PANTHER" id="PTHR14513:SF0">
    <property type="entry name" value="PROTECTION OF TELOMERES PROTEIN 1"/>
    <property type="match status" value="1"/>
</dbReference>
<dbReference type="InterPro" id="IPR012340">
    <property type="entry name" value="NA-bd_OB-fold"/>
</dbReference>
<dbReference type="GO" id="GO:0098505">
    <property type="term" value="F:G-rich strand telomeric DNA binding"/>
    <property type="evidence" value="ECO:0007669"/>
    <property type="project" value="TreeGrafter"/>
</dbReference>
<keyword evidence="6" id="KW-0779">Telomere</keyword>
<keyword evidence="5" id="KW-0158">Chromosome</keyword>
<dbReference type="InterPro" id="IPR032042">
    <property type="entry name" value="POT1PC"/>
</dbReference>
<feature type="compositionally biased region" description="Basic and acidic residues" evidence="9">
    <location>
        <begin position="350"/>
        <end position="359"/>
    </location>
</feature>
<feature type="domain" description="Telomeric single stranded DNA binding POT1/Cdc13" evidence="10">
    <location>
        <begin position="7"/>
        <end position="141"/>
    </location>
</feature>